<sequence length="79" mass="9109">MLLTQDALEFARRHIGAYYDTDFFPKPFEFLAVWHCWDEIKAYLLATPLKDVLSSRAYCPGTKHEADVGLCISSNHSMR</sequence>
<gene>
    <name evidence="1" type="ORF">NCTC9428_02502</name>
</gene>
<evidence type="ECO:0000313" key="1">
    <source>
        <dbReference type="EMBL" id="VEF10888.1"/>
    </source>
</evidence>
<name>A0A448DVX3_PSEFL</name>
<dbReference type="AlphaFoldDB" id="A0A448DVX3"/>
<dbReference type="EMBL" id="LR134318">
    <property type="protein sequence ID" value="VEF10888.1"/>
    <property type="molecule type" value="Genomic_DNA"/>
</dbReference>
<reference evidence="1 2" key="1">
    <citation type="submission" date="2018-12" db="EMBL/GenBank/DDBJ databases">
        <authorList>
            <consortium name="Pathogen Informatics"/>
        </authorList>
    </citation>
    <scope>NUCLEOTIDE SEQUENCE [LARGE SCALE GENOMIC DNA]</scope>
    <source>
        <strain evidence="1 2">NCTC9428</strain>
    </source>
</reference>
<organism evidence="1 2">
    <name type="scientific">Pseudomonas fluorescens</name>
    <dbReference type="NCBI Taxonomy" id="294"/>
    <lineage>
        <taxon>Bacteria</taxon>
        <taxon>Pseudomonadati</taxon>
        <taxon>Pseudomonadota</taxon>
        <taxon>Gammaproteobacteria</taxon>
        <taxon>Pseudomonadales</taxon>
        <taxon>Pseudomonadaceae</taxon>
        <taxon>Pseudomonas</taxon>
    </lineage>
</organism>
<accession>A0A448DVX3</accession>
<protein>
    <submittedName>
        <fullName evidence="1">Uncharacterized protein</fullName>
    </submittedName>
</protein>
<dbReference type="Proteomes" id="UP000281909">
    <property type="component" value="Chromosome"/>
</dbReference>
<evidence type="ECO:0000313" key="2">
    <source>
        <dbReference type="Proteomes" id="UP000281909"/>
    </source>
</evidence>
<proteinExistence type="predicted"/>